<evidence type="ECO:0000256" key="5">
    <source>
        <dbReference type="ARBA" id="ARBA00022737"/>
    </source>
</evidence>
<dbReference type="Pfam" id="PF07690">
    <property type="entry name" value="MFS_1"/>
    <property type="match status" value="1"/>
</dbReference>
<dbReference type="Pfam" id="PF00781">
    <property type="entry name" value="DAGK_cat"/>
    <property type="match status" value="1"/>
</dbReference>
<feature type="transmembrane region" description="Helical" evidence="12">
    <location>
        <begin position="790"/>
        <end position="816"/>
    </location>
</feature>
<dbReference type="CDD" id="cd20853">
    <property type="entry name" value="C1_DGKepsilon_typeIII_rpt2"/>
    <property type="match status" value="1"/>
</dbReference>
<organism evidence="16 18">
    <name type="scientific">Didymodactylos carnosus</name>
    <dbReference type="NCBI Taxonomy" id="1234261"/>
    <lineage>
        <taxon>Eukaryota</taxon>
        <taxon>Metazoa</taxon>
        <taxon>Spiralia</taxon>
        <taxon>Gnathifera</taxon>
        <taxon>Rotifera</taxon>
        <taxon>Eurotatoria</taxon>
        <taxon>Bdelloidea</taxon>
        <taxon>Philodinida</taxon>
        <taxon>Philodinidae</taxon>
        <taxon>Didymodactylos</taxon>
    </lineage>
</organism>
<proteinExistence type="inferred from homology"/>
<dbReference type="GO" id="GO:0007200">
    <property type="term" value="P:phospholipase C-activating G protein-coupled receptor signaling pathway"/>
    <property type="evidence" value="ECO:0007669"/>
    <property type="project" value="InterPro"/>
</dbReference>
<evidence type="ECO:0000256" key="9">
    <source>
        <dbReference type="ARBA" id="ARBA00022833"/>
    </source>
</evidence>
<evidence type="ECO:0000256" key="11">
    <source>
        <dbReference type="RuleBase" id="RU361128"/>
    </source>
</evidence>
<feature type="transmembrane region" description="Helical" evidence="12">
    <location>
        <begin position="12"/>
        <end position="33"/>
    </location>
</feature>
<dbReference type="OrthoDB" id="242257at2759"/>
<feature type="transmembrane region" description="Helical" evidence="12">
    <location>
        <begin position="688"/>
        <end position="709"/>
    </location>
</feature>
<comment type="caution">
    <text evidence="16">The sequence shown here is derived from an EMBL/GenBank/DDBJ whole genome shotgun (WGS) entry which is preliminary data.</text>
</comment>
<dbReference type="EMBL" id="CAJOBC010001172">
    <property type="protein sequence ID" value="CAF3661076.1"/>
    <property type="molecule type" value="Genomic_DNA"/>
</dbReference>
<feature type="domain" description="Major facilitator superfamily (MFS) profile" evidence="15">
    <location>
        <begin position="511"/>
        <end position="887"/>
    </location>
</feature>
<keyword evidence="6 11" id="KW-0547">Nucleotide-binding</keyword>
<comment type="catalytic activity">
    <reaction evidence="11">
        <text>a 1,2-diacyl-sn-glycerol + ATP = a 1,2-diacyl-sn-glycero-3-phosphate + ADP + H(+)</text>
        <dbReference type="Rhea" id="RHEA:10272"/>
        <dbReference type="ChEBI" id="CHEBI:15378"/>
        <dbReference type="ChEBI" id="CHEBI:17815"/>
        <dbReference type="ChEBI" id="CHEBI:30616"/>
        <dbReference type="ChEBI" id="CHEBI:58608"/>
        <dbReference type="ChEBI" id="CHEBI:456216"/>
        <dbReference type="EC" id="2.7.1.107"/>
    </reaction>
</comment>
<evidence type="ECO:0000256" key="2">
    <source>
        <dbReference type="ARBA" id="ARBA00009280"/>
    </source>
</evidence>
<dbReference type="PROSITE" id="PS50850">
    <property type="entry name" value="MFS"/>
    <property type="match status" value="1"/>
</dbReference>
<dbReference type="InterPro" id="IPR001206">
    <property type="entry name" value="Diacylglycerol_kinase_cat_dom"/>
</dbReference>
<dbReference type="SMART" id="SM00045">
    <property type="entry name" value="DAGKa"/>
    <property type="match status" value="1"/>
</dbReference>
<evidence type="ECO:0000256" key="7">
    <source>
        <dbReference type="ARBA" id="ARBA00022771"/>
    </source>
</evidence>
<feature type="transmembrane region" description="Helical" evidence="12">
    <location>
        <begin position="626"/>
        <end position="646"/>
    </location>
</feature>
<dbReference type="EMBL" id="CAJNOQ010001172">
    <property type="protein sequence ID" value="CAF0873969.1"/>
    <property type="molecule type" value="Genomic_DNA"/>
</dbReference>
<feature type="transmembrane region" description="Helical" evidence="12">
    <location>
        <begin position="567"/>
        <end position="588"/>
    </location>
</feature>
<dbReference type="GO" id="GO:0022857">
    <property type="term" value="F:transmembrane transporter activity"/>
    <property type="evidence" value="ECO:0007669"/>
    <property type="project" value="InterPro"/>
</dbReference>
<dbReference type="AlphaFoldDB" id="A0A813XN94"/>
<evidence type="ECO:0000256" key="6">
    <source>
        <dbReference type="ARBA" id="ARBA00022741"/>
    </source>
</evidence>
<feature type="domain" description="Phorbol-ester/DAG-type" evidence="13">
    <location>
        <begin position="50"/>
        <end position="98"/>
    </location>
</feature>
<dbReference type="SMART" id="SM00109">
    <property type="entry name" value="C1"/>
    <property type="match status" value="2"/>
</dbReference>
<comment type="similarity">
    <text evidence="2 11">Belongs to the eukaryotic diacylglycerol kinase family.</text>
</comment>
<dbReference type="PROSITE" id="PS00479">
    <property type="entry name" value="ZF_DAG_PE_1"/>
    <property type="match status" value="1"/>
</dbReference>
<evidence type="ECO:0000256" key="1">
    <source>
        <dbReference type="ARBA" id="ARBA00004141"/>
    </source>
</evidence>
<dbReference type="InterPro" id="IPR036259">
    <property type="entry name" value="MFS_trans_sf"/>
</dbReference>
<dbReference type="GO" id="GO:0016020">
    <property type="term" value="C:membrane"/>
    <property type="evidence" value="ECO:0007669"/>
    <property type="project" value="UniProtKB-SubCell"/>
</dbReference>
<evidence type="ECO:0000313" key="16">
    <source>
        <dbReference type="EMBL" id="CAF0873969.1"/>
    </source>
</evidence>
<sequence>MYIMRIHLITENFLSATIFCSILICFIIIISWITRLRHKYFKTYRLIDDAHYWLAEDLISPVICNVCSSSIISGFCCSSCLIYVHERCVKPARRLYKCKMITTDDDEQPRHQWTKGNLDLNSVCVVCAKACGAEPRLCDYRCLWCQRIVHEYCIRALNEECDLGEFRQLIIPPNAVVSRAGNQRVVGYRHGVVEKILHPGIHGWTPLLIIGNRKSGGTNSDIVLNLFRTHLNAIQVIDVTEINPVTILNWCNSLPETEFRILIIGGDGTVSWILETIENNITSIKPAMGILPMGTGNDLARILGWGSGEDATVDAVDYLRRLVFARVSTIDRWSVNINSKAKHFGLPTTTPRKLRMSNYFSVGCDALVALNFHKRRDTIPEFLASRFLNKLYYFHYGTIDTFLKECKDLQDNTRGICILNIPSWGAGVRVWGAGPNIPVQRINDGRIEVFGIYSSFHIAQMQVGLADPFRIGQAQHVKLTLNKRFPVQCDGEPWEQSPCVVEISHFGQAKIQKVNMSVAIVCMVNHSAIEHHKDITSGQTEESLKCSTSASSKIIGPFAWSKNIQGLVLGAYFWGYLITEIPAGWLAAKFGAKKLFGYAMLISGIITIVMPFAAKAHWITLSLLRMFVGLLHGVIWPSMATIMAHWAPPAERSRLLGFMNAGAQIGNVITLPLGAAMCTWHFAEGWPLIFYFTGGIGFIWSAVWLLFYADSPANQRCISQREKTYVLESTQHQLESHSKGEFNGMLSALPYIVFWININISGTVADFIVRKEILTRTRTRKLFNALANDIAPSYAGLVFGISNTFATLPGIISPYIVGAVTAKDPKNWRIVFFICAAIYCLGALVFLFIGSGDIQRWAIQNRRPKDEREALRLQGISKDDAADNNKT</sequence>
<dbReference type="InterPro" id="IPR046349">
    <property type="entry name" value="C1-like_sf"/>
</dbReference>
<feature type="domain" description="DAGKc" evidence="14">
    <location>
        <begin position="202"/>
        <end position="339"/>
    </location>
</feature>
<dbReference type="FunFam" id="3.30.60.20:FF:000002">
    <property type="entry name" value="Diacylglycerol kinase"/>
    <property type="match status" value="1"/>
</dbReference>
<dbReference type="Gene3D" id="2.60.200.40">
    <property type="match status" value="1"/>
</dbReference>
<dbReference type="Gene3D" id="3.30.60.20">
    <property type="match status" value="2"/>
</dbReference>
<feature type="transmembrane region" description="Helical" evidence="12">
    <location>
        <begin position="748"/>
        <end position="769"/>
    </location>
</feature>
<dbReference type="Pfam" id="PF00609">
    <property type="entry name" value="DAGK_acc"/>
    <property type="match status" value="1"/>
</dbReference>
<keyword evidence="3 11" id="KW-0808">Transferase</keyword>
<dbReference type="GO" id="GO:0008270">
    <property type="term" value="F:zinc ion binding"/>
    <property type="evidence" value="ECO:0007669"/>
    <property type="project" value="UniProtKB-KW"/>
</dbReference>
<dbReference type="InterPro" id="IPR037607">
    <property type="entry name" value="DGK"/>
</dbReference>
<dbReference type="EC" id="2.7.1.107" evidence="11"/>
<dbReference type="SUPFAM" id="SSF57889">
    <property type="entry name" value="Cysteine-rich domain"/>
    <property type="match status" value="2"/>
</dbReference>
<keyword evidence="5" id="KW-0677">Repeat</keyword>
<feature type="transmembrane region" description="Helical" evidence="12">
    <location>
        <begin position="595"/>
        <end position="614"/>
    </location>
</feature>
<keyword evidence="18" id="KW-1185">Reference proteome</keyword>
<evidence type="ECO:0000256" key="8">
    <source>
        <dbReference type="ARBA" id="ARBA00022777"/>
    </source>
</evidence>
<dbReference type="PANTHER" id="PTHR11255:SF118">
    <property type="entry name" value="DIACYLGLYCEROL KINASE EPSILON"/>
    <property type="match status" value="1"/>
</dbReference>
<dbReference type="Gene3D" id="3.40.50.10330">
    <property type="entry name" value="Probable inorganic polyphosphate/atp-NAD kinase, domain 1"/>
    <property type="match status" value="1"/>
</dbReference>
<name>A0A813XN94_9BILA</name>
<keyword evidence="4" id="KW-0479">Metal-binding</keyword>
<feature type="domain" description="Phorbol-ester/DAG-type" evidence="13">
    <location>
        <begin position="110"/>
        <end position="161"/>
    </location>
</feature>
<dbReference type="SMART" id="SM00046">
    <property type="entry name" value="DAGKc"/>
    <property type="match status" value="1"/>
</dbReference>
<dbReference type="PANTHER" id="PTHR11255">
    <property type="entry name" value="DIACYLGLYCEROL KINASE"/>
    <property type="match status" value="1"/>
</dbReference>
<dbReference type="FunFam" id="1.20.1250.20:FF:000423">
    <property type="entry name" value="Putative inorganic phosphate cotransporter-like Protein"/>
    <property type="match status" value="1"/>
</dbReference>
<dbReference type="Proteomes" id="UP000681722">
    <property type="component" value="Unassembled WGS sequence"/>
</dbReference>
<dbReference type="Pfam" id="PF00130">
    <property type="entry name" value="C1_1"/>
    <property type="match status" value="2"/>
</dbReference>
<comment type="subcellular location">
    <subcellularLocation>
        <location evidence="1">Membrane</location>
        <topology evidence="1">Multi-pass membrane protein</topology>
    </subcellularLocation>
</comment>
<protein>
    <recommendedName>
        <fullName evidence="11">Diacylglycerol kinase</fullName>
        <shortName evidence="11">DAG kinase</shortName>
        <ecNumber evidence="11">2.7.1.107</ecNumber>
    </recommendedName>
</protein>
<keyword evidence="12" id="KW-0812">Transmembrane</keyword>
<dbReference type="Gene3D" id="1.20.1250.20">
    <property type="entry name" value="MFS general substrate transporter like domains"/>
    <property type="match status" value="2"/>
</dbReference>
<evidence type="ECO:0000259" key="14">
    <source>
        <dbReference type="PROSITE" id="PS50146"/>
    </source>
</evidence>
<dbReference type="InterPro" id="IPR000756">
    <property type="entry name" value="Diacylglycerol_kin_accessory"/>
</dbReference>
<accession>A0A813XN94</accession>
<dbReference type="InterPro" id="IPR017438">
    <property type="entry name" value="ATP-NAD_kinase_N"/>
</dbReference>
<evidence type="ECO:0000313" key="17">
    <source>
        <dbReference type="EMBL" id="CAF3661076.1"/>
    </source>
</evidence>
<dbReference type="InterPro" id="IPR011701">
    <property type="entry name" value="MFS"/>
</dbReference>
<dbReference type="InterPro" id="IPR016064">
    <property type="entry name" value="NAD/diacylglycerol_kinase_sf"/>
</dbReference>
<dbReference type="InterPro" id="IPR020846">
    <property type="entry name" value="MFS_dom"/>
</dbReference>
<dbReference type="GO" id="GO:0004143">
    <property type="term" value="F:ATP-dependent diacylglycerol kinase activity"/>
    <property type="evidence" value="ECO:0007669"/>
    <property type="project" value="UniProtKB-EC"/>
</dbReference>
<evidence type="ECO:0000313" key="18">
    <source>
        <dbReference type="Proteomes" id="UP000663829"/>
    </source>
</evidence>
<evidence type="ECO:0000256" key="3">
    <source>
        <dbReference type="ARBA" id="ARBA00022679"/>
    </source>
</evidence>
<dbReference type="SUPFAM" id="SSF111331">
    <property type="entry name" value="NAD kinase/diacylglycerol kinase-like"/>
    <property type="match status" value="1"/>
</dbReference>
<evidence type="ECO:0000259" key="15">
    <source>
        <dbReference type="PROSITE" id="PS50850"/>
    </source>
</evidence>
<reference evidence="16" key="1">
    <citation type="submission" date="2021-02" db="EMBL/GenBank/DDBJ databases">
        <authorList>
            <person name="Nowell W R."/>
        </authorList>
    </citation>
    <scope>NUCLEOTIDE SEQUENCE</scope>
</reference>
<keyword evidence="7" id="KW-0863">Zinc-finger</keyword>
<dbReference type="PROSITE" id="PS50081">
    <property type="entry name" value="ZF_DAG_PE_2"/>
    <property type="match status" value="2"/>
</dbReference>
<gene>
    <name evidence="16" type="ORF">GPM918_LOCUS7250</name>
    <name evidence="17" type="ORF">SRO942_LOCUS7250</name>
</gene>
<dbReference type="PROSITE" id="PS50146">
    <property type="entry name" value="DAGK"/>
    <property type="match status" value="1"/>
</dbReference>
<keyword evidence="9" id="KW-0862">Zinc</keyword>
<evidence type="ECO:0000256" key="10">
    <source>
        <dbReference type="ARBA" id="ARBA00022840"/>
    </source>
</evidence>
<keyword evidence="10 11" id="KW-0067">ATP-binding</keyword>
<evidence type="ECO:0000259" key="13">
    <source>
        <dbReference type="PROSITE" id="PS50081"/>
    </source>
</evidence>
<keyword evidence="12" id="KW-0472">Membrane</keyword>
<feature type="transmembrane region" description="Helical" evidence="12">
    <location>
        <begin position="828"/>
        <end position="849"/>
    </location>
</feature>
<evidence type="ECO:0000256" key="12">
    <source>
        <dbReference type="SAM" id="Phobius"/>
    </source>
</evidence>
<evidence type="ECO:0000256" key="4">
    <source>
        <dbReference type="ARBA" id="ARBA00022723"/>
    </source>
</evidence>
<dbReference type="GO" id="GO:0005524">
    <property type="term" value="F:ATP binding"/>
    <property type="evidence" value="ECO:0007669"/>
    <property type="project" value="UniProtKB-KW"/>
</dbReference>
<dbReference type="InterPro" id="IPR002219">
    <property type="entry name" value="PKC_DAG/PE"/>
</dbReference>
<keyword evidence="8 11" id="KW-0418">Kinase</keyword>
<keyword evidence="12" id="KW-1133">Transmembrane helix</keyword>
<dbReference type="Proteomes" id="UP000663829">
    <property type="component" value="Unassembled WGS sequence"/>
</dbReference>
<dbReference type="SUPFAM" id="SSF103473">
    <property type="entry name" value="MFS general substrate transporter"/>
    <property type="match status" value="2"/>
</dbReference>